<dbReference type="SUPFAM" id="SSF56112">
    <property type="entry name" value="Protein kinase-like (PK-like)"/>
    <property type="match status" value="1"/>
</dbReference>
<dbReference type="STRING" id="46835.A0A504Z1R1"/>
<dbReference type="Gene3D" id="1.10.510.10">
    <property type="entry name" value="Transferase(Phosphotransferase) domain 1"/>
    <property type="match status" value="1"/>
</dbReference>
<proteinExistence type="predicted"/>
<feature type="domain" description="Protein kinase" evidence="2">
    <location>
        <begin position="1"/>
        <end position="95"/>
    </location>
</feature>
<dbReference type="InterPro" id="IPR011009">
    <property type="entry name" value="Kinase-like_dom_sf"/>
</dbReference>
<reference evidence="3 4" key="1">
    <citation type="submission" date="2019-04" db="EMBL/GenBank/DDBJ databases">
        <title>Annotation for the trematode Fasciola gigantica.</title>
        <authorList>
            <person name="Choi Y.-J."/>
        </authorList>
    </citation>
    <scope>NUCLEOTIDE SEQUENCE [LARGE SCALE GENOMIC DNA]</scope>
    <source>
        <strain evidence="3">Uganda_cow_1</strain>
    </source>
</reference>
<organism evidence="3 4">
    <name type="scientific">Fasciola gigantica</name>
    <name type="common">Giant liver fluke</name>
    <dbReference type="NCBI Taxonomy" id="46835"/>
    <lineage>
        <taxon>Eukaryota</taxon>
        <taxon>Metazoa</taxon>
        <taxon>Spiralia</taxon>
        <taxon>Lophotrochozoa</taxon>
        <taxon>Platyhelminthes</taxon>
        <taxon>Trematoda</taxon>
        <taxon>Digenea</taxon>
        <taxon>Plagiorchiida</taxon>
        <taxon>Echinostomata</taxon>
        <taxon>Echinostomatoidea</taxon>
        <taxon>Fasciolidae</taxon>
        <taxon>Fasciola</taxon>
    </lineage>
</organism>
<evidence type="ECO:0000313" key="3">
    <source>
        <dbReference type="EMBL" id="TPP64457.1"/>
    </source>
</evidence>
<comment type="caution">
    <text evidence="3">The sequence shown here is derived from an EMBL/GenBank/DDBJ whole genome shotgun (WGS) entry which is preliminary data.</text>
</comment>
<dbReference type="EMBL" id="SUNJ01004408">
    <property type="protein sequence ID" value="TPP64457.1"/>
    <property type="molecule type" value="Genomic_DNA"/>
</dbReference>
<dbReference type="GO" id="GO:0005739">
    <property type="term" value="C:mitochondrion"/>
    <property type="evidence" value="ECO:0007669"/>
    <property type="project" value="TreeGrafter"/>
</dbReference>
<dbReference type="GO" id="GO:0005524">
    <property type="term" value="F:ATP binding"/>
    <property type="evidence" value="ECO:0007669"/>
    <property type="project" value="InterPro"/>
</dbReference>
<dbReference type="Pfam" id="PF07714">
    <property type="entry name" value="PK_Tyr_Ser-Thr"/>
    <property type="match status" value="1"/>
</dbReference>
<dbReference type="OrthoDB" id="774951at2759"/>
<keyword evidence="4" id="KW-1185">Reference proteome</keyword>
<protein>
    <submittedName>
        <fullName evidence="3">RAF proto-oncogene serine/threonine-protein kinase</fullName>
    </submittedName>
</protein>
<keyword evidence="3" id="KW-0418">Kinase</keyword>
<feature type="region of interest" description="Disordered" evidence="1">
    <location>
        <begin position="161"/>
        <end position="231"/>
    </location>
</feature>
<evidence type="ECO:0000313" key="4">
    <source>
        <dbReference type="Proteomes" id="UP000316759"/>
    </source>
</evidence>
<evidence type="ECO:0000256" key="1">
    <source>
        <dbReference type="SAM" id="MobiDB-lite"/>
    </source>
</evidence>
<dbReference type="PANTHER" id="PTHR44329:SF262">
    <property type="entry name" value="RAF HOMOLOG SERINE_THREONINE-PROTEIN KINASE RAF"/>
    <property type="match status" value="1"/>
</dbReference>
<gene>
    <name evidence="3" type="ORF">FGIG_01717</name>
</gene>
<dbReference type="InterPro" id="IPR051681">
    <property type="entry name" value="Ser/Thr_Kinases-Pseudokinases"/>
</dbReference>
<name>A0A504Z1R1_FASGI</name>
<dbReference type="AlphaFoldDB" id="A0A504Z1R1"/>
<sequence length="231" mass="25802">MAPEVIRMQGDTPYTNLSDVYAFGVVLYELITGQLPYSHYNNRDQILFLVGRGLLKPDMSDARSDTPLTMRRLAVECCSFEREGRPPFSVIHQRLDSLYRSLPKLHRCSSEPSVNAARFERTDTSELTAFMNISPKTPFNANMMDNVFFFSGRKDLRCEVTTKGESTTPSASGVEVEAEPNCSTEPEQPHSHLSHVSKDPGPSDATDFSPGPQTKLDCTRVHESLIDPTEP</sequence>
<dbReference type="Proteomes" id="UP000316759">
    <property type="component" value="Unassembled WGS sequence"/>
</dbReference>
<dbReference type="GO" id="GO:0004709">
    <property type="term" value="F:MAP kinase kinase kinase activity"/>
    <property type="evidence" value="ECO:0007669"/>
    <property type="project" value="TreeGrafter"/>
</dbReference>
<dbReference type="GO" id="GO:0005829">
    <property type="term" value="C:cytosol"/>
    <property type="evidence" value="ECO:0007669"/>
    <property type="project" value="TreeGrafter"/>
</dbReference>
<dbReference type="InterPro" id="IPR001245">
    <property type="entry name" value="Ser-Thr/Tyr_kinase_cat_dom"/>
</dbReference>
<dbReference type="PANTHER" id="PTHR44329">
    <property type="entry name" value="SERINE/THREONINE-PROTEIN KINASE TNNI3K-RELATED"/>
    <property type="match status" value="1"/>
</dbReference>
<dbReference type="PROSITE" id="PS50011">
    <property type="entry name" value="PROTEIN_KINASE_DOM"/>
    <property type="match status" value="1"/>
</dbReference>
<dbReference type="InterPro" id="IPR000719">
    <property type="entry name" value="Prot_kinase_dom"/>
</dbReference>
<keyword evidence="3" id="KW-0808">Transferase</keyword>
<accession>A0A504Z1R1</accession>
<evidence type="ECO:0000259" key="2">
    <source>
        <dbReference type="PROSITE" id="PS50011"/>
    </source>
</evidence>